<comment type="similarity">
    <text evidence="1">Belongs to the UPF0751 family.</text>
</comment>
<protein>
    <submittedName>
        <fullName evidence="3">DUF2325 domain-containing protein</fullName>
    </submittedName>
</protein>
<dbReference type="InterPro" id="IPR016772">
    <property type="entry name" value="UCP020408"/>
</dbReference>
<evidence type="ECO:0000256" key="2">
    <source>
        <dbReference type="SAM" id="Coils"/>
    </source>
</evidence>
<dbReference type="AlphaFoldDB" id="A0A5M8FLJ2"/>
<evidence type="ECO:0000313" key="4">
    <source>
        <dbReference type="Proteomes" id="UP000322981"/>
    </source>
</evidence>
<accession>A0A5M8FLJ2</accession>
<dbReference type="OrthoDB" id="5296275at2"/>
<feature type="coiled-coil region" evidence="2">
    <location>
        <begin position="175"/>
        <end position="295"/>
    </location>
</feature>
<proteinExistence type="inferred from homology"/>
<evidence type="ECO:0000256" key="1">
    <source>
        <dbReference type="ARBA" id="ARBA00007189"/>
    </source>
</evidence>
<reference evidence="3 4" key="1">
    <citation type="submission" date="2019-09" db="EMBL/GenBank/DDBJ databases">
        <title>Whole-genome sequence of the purple sulfur bacterium Thiohalocapsa marina DSM 19078.</title>
        <authorList>
            <person name="Kyndt J.A."/>
            <person name="Meyer T.E."/>
        </authorList>
    </citation>
    <scope>NUCLEOTIDE SEQUENCE [LARGE SCALE GENOMIC DNA]</scope>
    <source>
        <strain evidence="3 4">DSM 19078</strain>
    </source>
</reference>
<dbReference type="EMBL" id="VWXX01000007">
    <property type="protein sequence ID" value="KAA6185803.1"/>
    <property type="molecule type" value="Genomic_DNA"/>
</dbReference>
<comment type="caution">
    <text evidence="3">The sequence shown here is derived from an EMBL/GenBank/DDBJ whole genome shotgun (WGS) entry which is preliminary data.</text>
</comment>
<gene>
    <name evidence="3" type="ORF">F2Q65_07315</name>
</gene>
<keyword evidence="4" id="KW-1185">Reference proteome</keyword>
<name>A0A5M8FLJ2_9GAMM</name>
<dbReference type="Proteomes" id="UP000322981">
    <property type="component" value="Unassembled WGS sequence"/>
</dbReference>
<evidence type="ECO:0000313" key="3">
    <source>
        <dbReference type="EMBL" id="KAA6185803.1"/>
    </source>
</evidence>
<organism evidence="3 4">
    <name type="scientific">Thiohalocapsa marina</name>
    <dbReference type="NCBI Taxonomy" id="424902"/>
    <lineage>
        <taxon>Bacteria</taxon>
        <taxon>Pseudomonadati</taxon>
        <taxon>Pseudomonadota</taxon>
        <taxon>Gammaproteobacteria</taxon>
        <taxon>Chromatiales</taxon>
        <taxon>Chromatiaceae</taxon>
        <taxon>Thiohalocapsa</taxon>
    </lineage>
</organism>
<keyword evidence="2" id="KW-0175">Coiled coil</keyword>
<dbReference type="Pfam" id="PF10087">
    <property type="entry name" value="DUF2325"/>
    <property type="match status" value="1"/>
</dbReference>
<sequence length="449" mass="49476">MTPATTSAIASATAMTMPPPKASFAAPAAPEPSTRASSARLKLWDIPARFHCPIIGTCLHVGELRELARKIGCPRHAGLSDYEIHVSYVTSAESKNQLSVAAQKLLERKHAKELRRFATLKTPAELQRVWDEQLAEGQVPGAFWALMTHPRADNMTRDRAYEAVHMLSHQVGAGLNADTKRLTEARKALQTLRQDCAADAARSLRKLAAREARIEQLQQQLEEANGAVEALQQAQLRILELESGDQLRELRAQINAMQSEALEQARRRKTAEAQADALRQQLDRAQTRIHALSEQLSERSASCAALEQVVNHLDLGSDTCCGKDCSQCPRREERRLDLGGRRILCVGGRGSLATRYRELVKRCNGELVRHDGGLEQSSQRLEALLASADAVVCPADNVSHDAYLRAKRFCKRTDKPCLLLERSGIDTFVRALADLAEHPQGAMSGVQTV</sequence>